<sequence>MNAPELLLIDPIPQSGMPMDALDLLVIRCGLAASQRVGARPLVRGLGPEAFAAMCAACVPGEALENGAAERPVFDEFEELFELLMEHAAPLDQTGIWLSAVIATAAQRDNHLWQDMGLPSRRELSSILRQRFPTIAALNTGDMKWKKFFYRQLCQRAGVPICKSPNCTDCVDHSVCFGPEL</sequence>
<gene>
    <name evidence="1" type="ORF">ABVT11_19020</name>
</gene>
<dbReference type="RefSeq" id="WP_345930266.1">
    <property type="nucleotide sequence ID" value="NZ_JBDIVF010000015.1"/>
</dbReference>
<dbReference type="EMBL" id="JBEWLZ010000018">
    <property type="protein sequence ID" value="MET1491939.1"/>
    <property type="molecule type" value="Genomic_DNA"/>
</dbReference>
<comment type="caution">
    <text evidence="1">The sequence shown here is derived from an EMBL/GenBank/DDBJ whole genome shotgun (WGS) entry which is preliminary data.</text>
</comment>
<reference evidence="1 2" key="1">
    <citation type="submission" date="2024-07" db="EMBL/GenBank/DDBJ databases">
        <title>Uliginosibacterium paludis KCTC:42655.</title>
        <authorList>
            <person name="Kim M.K."/>
        </authorList>
    </citation>
    <scope>NUCLEOTIDE SEQUENCE [LARGE SCALE GENOMIC DNA]</scope>
    <source>
        <strain evidence="1 2">KCTC 42655</strain>
    </source>
</reference>
<dbReference type="Pfam" id="PF04891">
    <property type="entry name" value="NifQ"/>
    <property type="match status" value="1"/>
</dbReference>
<name>A0ABV2CVJ1_9RHOO</name>
<protein>
    <submittedName>
        <fullName evidence="1">Nitrogen fixation protein NifQ</fullName>
    </submittedName>
</protein>
<evidence type="ECO:0000313" key="2">
    <source>
        <dbReference type="Proteomes" id="UP001548590"/>
    </source>
</evidence>
<organism evidence="1 2">
    <name type="scientific">Uliginosibacterium paludis</name>
    <dbReference type="NCBI Taxonomy" id="1615952"/>
    <lineage>
        <taxon>Bacteria</taxon>
        <taxon>Pseudomonadati</taxon>
        <taxon>Pseudomonadota</taxon>
        <taxon>Betaproteobacteria</taxon>
        <taxon>Rhodocyclales</taxon>
        <taxon>Zoogloeaceae</taxon>
        <taxon>Uliginosibacterium</taxon>
    </lineage>
</organism>
<evidence type="ECO:0000313" key="1">
    <source>
        <dbReference type="EMBL" id="MET1491939.1"/>
    </source>
</evidence>
<accession>A0ABV2CVJ1</accession>
<proteinExistence type="predicted"/>
<dbReference type="Proteomes" id="UP001548590">
    <property type="component" value="Unassembled WGS sequence"/>
</dbReference>
<dbReference type="InterPro" id="IPR006975">
    <property type="entry name" value="NifQ"/>
</dbReference>
<keyword evidence="2" id="KW-1185">Reference proteome</keyword>